<name>A0A8H7ASD5_9EURO</name>
<dbReference type="AlphaFoldDB" id="A0A8H7ASD5"/>
<accession>A0A8H7ASD5</accession>
<dbReference type="Proteomes" id="UP000606974">
    <property type="component" value="Unassembled WGS sequence"/>
</dbReference>
<sequence length="142" mass="16015">MIWHCASAHIAESRDDSRGLMRNVPGKADWIKLTEPHPPMIGRCQGDSDLSIREQEEGDHYNLWQQWVCDYSPRKLTKEQDKLPALAGIARSVATKFHLINICCRAFEGALSFRIIVETLPPSQVFDTSSRVQGAIVELGVR</sequence>
<evidence type="ECO:0000313" key="1">
    <source>
        <dbReference type="EMBL" id="KAF7512659.1"/>
    </source>
</evidence>
<evidence type="ECO:0000313" key="2">
    <source>
        <dbReference type="Proteomes" id="UP000606974"/>
    </source>
</evidence>
<gene>
    <name evidence="1" type="ORF">GJ744_000920</name>
</gene>
<keyword evidence="2" id="KW-1185">Reference proteome</keyword>
<organism evidence="1 2">
    <name type="scientific">Endocarpon pusillum</name>
    <dbReference type="NCBI Taxonomy" id="364733"/>
    <lineage>
        <taxon>Eukaryota</taxon>
        <taxon>Fungi</taxon>
        <taxon>Dikarya</taxon>
        <taxon>Ascomycota</taxon>
        <taxon>Pezizomycotina</taxon>
        <taxon>Eurotiomycetes</taxon>
        <taxon>Chaetothyriomycetidae</taxon>
        <taxon>Verrucariales</taxon>
        <taxon>Verrucariaceae</taxon>
        <taxon>Endocarpon</taxon>
    </lineage>
</organism>
<reference evidence="1" key="1">
    <citation type="submission" date="2020-02" db="EMBL/GenBank/DDBJ databases">
        <authorList>
            <person name="Palmer J.M."/>
        </authorList>
    </citation>
    <scope>NUCLEOTIDE SEQUENCE</scope>
    <source>
        <strain evidence="1">EPUS1.4</strain>
        <tissue evidence="1">Thallus</tissue>
    </source>
</reference>
<comment type="caution">
    <text evidence="1">The sequence shown here is derived from an EMBL/GenBank/DDBJ whole genome shotgun (WGS) entry which is preliminary data.</text>
</comment>
<proteinExistence type="predicted"/>
<dbReference type="EMBL" id="JAACFV010000011">
    <property type="protein sequence ID" value="KAF7512659.1"/>
    <property type="molecule type" value="Genomic_DNA"/>
</dbReference>
<protein>
    <submittedName>
        <fullName evidence="1">Uncharacterized protein</fullName>
    </submittedName>
</protein>